<dbReference type="SMART" id="SM00642">
    <property type="entry name" value="Aamy"/>
    <property type="match status" value="1"/>
</dbReference>
<evidence type="ECO:0000256" key="2">
    <source>
        <dbReference type="ARBA" id="ARBA00012741"/>
    </source>
</evidence>
<accession>A0ABM1Z6U3</accession>
<dbReference type="Proteomes" id="UP000069940">
    <property type="component" value="Unassembled WGS sequence"/>
</dbReference>
<dbReference type="InterPro" id="IPR045857">
    <property type="entry name" value="O16G_dom_2"/>
</dbReference>
<feature type="chain" id="PRO_5046411672" description="alpha-glucosidase" evidence="5">
    <location>
        <begin position="23"/>
        <end position="616"/>
    </location>
</feature>
<name>A0ABM1Z6U3_AEDAL</name>
<feature type="domain" description="Glycosyl hydrolase family 13 catalytic" evidence="6">
    <location>
        <begin position="43"/>
        <end position="440"/>
    </location>
</feature>
<keyword evidence="4" id="KW-0472">Membrane</keyword>
<evidence type="ECO:0000256" key="3">
    <source>
        <dbReference type="ARBA" id="ARBA00022729"/>
    </source>
</evidence>
<reference evidence="8" key="1">
    <citation type="journal article" date="2015" name="Proc. Natl. Acad. Sci. U.S.A.">
        <title>Genome sequence of the Asian Tiger mosquito, Aedes albopictus, reveals insights into its biology, genetics, and evolution.</title>
        <authorList>
            <person name="Chen X.G."/>
            <person name="Jiang X."/>
            <person name="Gu J."/>
            <person name="Xu M."/>
            <person name="Wu Y."/>
            <person name="Deng Y."/>
            <person name="Zhang C."/>
            <person name="Bonizzoni M."/>
            <person name="Dermauw W."/>
            <person name="Vontas J."/>
            <person name="Armbruster P."/>
            <person name="Huang X."/>
            <person name="Yang Y."/>
            <person name="Zhang H."/>
            <person name="He W."/>
            <person name="Peng H."/>
            <person name="Liu Y."/>
            <person name="Wu K."/>
            <person name="Chen J."/>
            <person name="Lirakis M."/>
            <person name="Topalis P."/>
            <person name="Van Leeuwen T."/>
            <person name="Hall A.B."/>
            <person name="Jiang X."/>
            <person name="Thorpe C."/>
            <person name="Mueller R.L."/>
            <person name="Sun C."/>
            <person name="Waterhouse R.M."/>
            <person name="Yan G."/>
            <person name="Tu Z.J."/>
            <person name="Fang X."/>
            <person name="James A.A."/>
        </authorList>
    </citation>
    <scope>NUCLEOTIDE SEQUENCE [LARGE SCALE GENOMIC DNA]</scope>
    <source>
        <strain evidence="8">Foshan</strain>
    </source>
</reference>
<dbReference type="EnsemblMetazoa" id="AALFPA23_015611.R22719">
    <property type="protein sequence ID" value="AALFPA23_015611.P22719"/>
    <property type="gene ID" value="AALFPA23_015611"/>
</dbReference>
<dbReference type="PANTHER" id="PTHR10357">
    <property type="entry name" value="ALPHA-AMYLASE FAMILY MEMBER"/>
    <property type="match status" value="1"/>
</dbReference>
<feature type="transmembrane region" description="Helical" evidence="4">
    <location>
        <begin position="593"/>
        <end position="613"/>
    </location>
</feature>
<feature type="signal peptide" evidence="5">
    <location>
        <begin position="1"/>
        <end position="22"/>
    </location>
</feature>
<dbReference type="CDD" id="cd11328">
    <property type="entry name" value="AmyAc_maltase"/>
    <property type="match status" value="1"/>
</dbReference>
<evidence type="ECO:0000313" key="7">
    <source>
        <dbReference type="EnsemblMetazoa" id="AALFPA23_015611.P22719"/>
    </source>
</evidence>
<reference evidence="7" key="2">
    <citation type="submission" date="2025-05" db="UniProtKB">
        <authorList>
            <consortium name="EnsemblMetazoa"/>
        </authorList>
    </citation>
    <scope>IDENTIFICATION</scope>
    <source>
        <strain evidence="7">Foshan</strain>
    </source>
</reference>
<evidence type="ECO:0000256" key="1">
    <source>
        <dbReference type="ARBA" id="ARBA00001657"/>
    </source>
</evidence>
<dbReference type="GeneID" id="109426036"/>
<dbReference type="RefSeq" id="XP_019557019.3">
    <property type="nucleotide sequence ID" value="XM_019701474.3"/>
</dbReference>
<comment type="catalytic activity">
    <reaction evidence="1">
        <text>Hydrolysis of terminal, non-reducing (1-&gt;4)-linked alpha-D-glucose residues with release of alpha-D-glucose.</text>
        <dbReference type="EC" id="3.2.1.20"/>
    </reaction>
</comment>
<evidence type="ECO:0000313" key="8">
    <source>
        <dbReference type="Proteomes" id="UP000069940"/>
    </source>
</evidence>
<protein>
    <recommendedName>
        <fullName evidence="2">alpha-glucosidase</fullName>
        <ecNumber evidence="2">3.2.1.20</ecNumber>
    </recommendedName>
</protein>
<dbReference type="PANTHER" id="PTHR10357:SF234">
    <property type="entry name" value="MALTASE A2-RELATED"/>
    <property type="match status" value="1"/>
</dbReference>
<keyword evidence="8" id="KW-1185">Reference proteome</keyword>
<dbReference type="InterPro" id="IPR017853">
    <property type="entry name" value="GH"/>
</dbReference>
<dbReference type="Gene3D" id="2.60.40.1180">
    <property type="entry name" value="Golgi alpha-mannosidase II"/>
    <property type="match status" value="1"/>
</dbReference>
<evidence type="ECO:0000256" key="5">
    <source>
        <dbReference type="SAM" id="SignalP"/>
    </source>
</evidence>
<keyword evidence="4" id="KW-0812">Transmembrane</keyword>
<sequence>MAGNNRLACAFLLLLPVWYVGAQDAALRSLQATDWWEQSGFYQIYPRSFKDSNGDGIGDLNGITQKLPYLKDLGVKAFWLSPIYKSPMADFGYDIADFRDIQPEYGTMDDFRNLVKEAKKLGLRVILDFVPNHSSDEHEWFVKSENREAGYEDYYVWHDGKPGSNLEQNDPPNNWVQSFRGSAWQWSDKRKQYYLHQFHRKQPDLNYRNQKVVDEMKNVMRYWLDLGVDGFRIDAVQWLFEHEQFLDEPVSGNSQDPLMPEYLDHVYTQNLPETVDMVYQWRAVMDEYKKEHGGDTRVLMTECWSDLSIVKTYFEDENKVQGSQMPFNFQLIMRLDVNNNKASNFKTVIDSWLDTVPTGHTPNWVLGNHDKRRVASRMGGEHMIDIMEMVQLSMPGVSVTYQGEEIGMLDTELTWAETVDPAACQTSEAVYKQYTRDPARTPFQWDNTTNAGFTNYSKPWLPVSPSYTTVNVQVEESASWSHLKLFKEMLKLRESKDFRNCHYQTAVLGSNVFAILRTGPVVGESNVFVTLVNLANEASTVNVTSLYQQYRLRSSDELKVAVRSVSSTRSQGQVISPSNLVLQPYEGVVLRSGAMQLVSQVALLLVAAIMIVMNRH</sequence>
<dbReference type="EC" id="3.2.1.20" evidence="2"/>
<dbReference type="Gene3D" id="3.20.20.80">
    <property type="entry name" value="Glycosidases"/>
    <property type="match status" value="1"/>
</dbReference>
<dbReference type="InterPro" id="IPR006047">
    <property type="entry name" value="GH13_cat_dom"/>
</dbReference>
<keyword evidence="3 5" id="KW-0732">Signal</keyword>
<evidence type="ECO:0000259" key="6">
    <source>
        <dbReference type="SMART" id="SM00642"/>
    </source>
</evidence>
<dbReference type="Gene3D" id="3.90.400.10">
    <property type="entry name" value="Oligo-1,6-glucosidase, Domain 2"/>
    <property type="match status" value="1"/>
</dbReference>
<dbReference type="Pfam" id="PF00128">
    <property type="entry name" value="Alpha-amylase"/>
    <property type="match status" value="1"/>
</dbReference>
<dbReference type="InterPro" id="IPR013780">
    <property type="entry name" value="Glyco_hydro_b"/>
</dbReference>
<dbReference type="SUPFAM" id="SSF51445">
    <property type="entry name" value="(Trans)glycosidases"/>
    <property type="match status" value="1"/>
</dbReference>
<keyword evidence="4" id="KW-1133">Transmembrane helix</keyword>
<organism evidence="7 8">
    <name type="scientific">Aedes albopictus</name>
    <name type="common">Asian tiger mosquito</name>
    <name type="synonym">Stegomyia albopicta</name>
    <dbReference type="NCBI Taxonomy" id="7160"/>
    <lineage>
        <taxon>Eukaryota</taxon>
        <taxon>Metazoa</taxon>
        <taxon>Ecdysozoa</taxon>
        <taxon>Arthropoda</taxon>
        <taxon>Hexapoda</taxon>
        <taxon>Insecta</taxon>
        <taxon>Pterygota</taxon>
        <taxon>Neoptera</taxon>
        <taxon>Endopterygota</taxon>
        <taxon>Diptera</taxon>
        <taxon>Nematocera</taxon>
        <taxon>Culicoidea</taxon>
        <taxon>Culicidae</taxon>
        <taxon>Culicinae</taxon>
        <taxon>Aedini</taxon>
        <taxon>Aedes</taxon>
        <taxon>Stegomyia</taxon>
    </lineage>
</organism>
<proteinExistence type="predicted"/>
<evidence type="ECO:0000256" key="4">
    <source>
        <dbReference type="SAM" id="Phobius"/>
    </source>
</evidence>